<dbReference type="Pfam" id="PF14016">
    <property type="entry name" value="DUF4232"/>
    <property type="match status" value="1"/>
</dbReference>
<dbReference type="EMBL" id="BAABIG010000022">
    <property type="protein sequence ID" value="GAA4797718.1"/>
    <property type="molecule type" value="Genomic_DNA"/>
</dbReference>
<protein>
    <recommendedName>
        <fullName evidence="2">DUF4232 domain-containing protein</fullName>
    </recommendedName>
</protein>
<feature type="chain" id="PRO_5047439426" description="DUF4232 domain-containing protein" evidence="1">
    <location>
        <begin position="24"/>
        <end position="181"/>
    </location>
</feature>
<keyword evidence="1" id="KW-0732">Signal</keyword>
<dbReference type="PROSITE" id="PS51257">
    <property type="entry name" value="PROKAR_LIPOPROTEIN"/>
    <property type="match status" value="1"/>
</dbReference>
<gene>
    <name evidence="3" type="ORF">GCM10023220_26340</name>
</gene>
<dbReference type="RefSeq" id="WP_345619624.1">
    <property type="nucleotide sequence ID" value="NZ_BAABIG010000022.1"/>
</dbReference>
<evidence type="ECO:0000313" key="4">
    <source>
        <dbReference type="Proteomes" id="UP001501265"/>
    </source>
</evidence>
<reference evidence="4" key="1">
    <citation type="journal article" date="2019" name="Int. J. Syst. Evol. Microbiol.">
        <title>The Global Catalogue of Microorganisms (GCM) 10K type strain sequencing project: providing services to taxonomists for standard genome sequencing and annotation.</title>
        <authorList>
            <consortium name="The Broad Institute Genomics Platform"/>
            <consortium name="The Broad Institute Genome Sequencing Center for Infectious Disease"/>
            <person name="Wu L."/>
            <person name="Ma J."/>
        </authorList>
    </citation>
    <scope>NUCLEOTIDE SEQUENCE [LARGE SCALE GENOMIC DNA]</scope>
    <source>
        <strain evidence="4">JCM 18081</strain>
    </source>
</reference>
<comment type="caution">
    <text evidence="3">The sequence shown here is derived from an EMBL/GenBank/DDBJ whole genome shotgun (WGS) entry which is preliminary data.</text>
</comment>
<proteinExistence type="predicted"/>
<sequence length="181" mass="17735">MRSTRPIALAACVAATLLLTSCAGGDGDDDNTATGTDDGATTTAACKVDEVGVDVAASPAPAAGDTGTVTVSLTGQGAECVLEGFPQVTLTAAGTAEELSPDEGASEQRLTLAEGTTAAFTVTYVRGEDGGDGGLAVQKARFALPGADTTRDVDWSYGAVAAKADGSGPDATVSAFQQAGD</sequence>
<organism evidence="3 4">
    <name type="scientific">Streptomyces ziwulingensis</name>
    <dbReference type="NCBI Taxonomy" id="1045501"/>
    <lineage>
        <taxon>Bacteria</taxon>
        <taxon>Bacillati</taxon>
        <taxon>Actinomycetota</taxon>
        <taxon>Actinomycetes</taxon>
        <taxon>Kitasatosporales</taxon>
        <taxon>Streptomycetaceae</taxon>
        <taxon>Streptomyces</taxon>
    </lineage>
</organism>
<keyword evidence="4" id="KW-1185">Reference proteome</keyword>
<feature type="domain" description="DUF4232" evidence="2">
    <location>
        <begin position="46"/>
        <end position="177"/>
    </location>
</feature>
<feature type="signal peptide" evidence="1">
    <location>
        <begin position="1"/>
        <end position="23"/>
    </location>
</feature>
<evidence type="ECO:0000259" key="2">
    <source>
        <dbReference type="Pfam" id="PF14016"/>
    </source>
</evidence>
<accession>A0ABP9BQY9</accession>
<evidence type="ECO:0000256" key="1">
    <source>
        <dbReference type="SAM" id="SignalP"/>
    </source>
</evidence>
<evidence type="ECO:0000313" key="3">
    <source>
        <dbReference type="EMBL" id="GAA4797718.1"/>
    </source>
</evidence>
<dbReference type="Proteomes" id="UP001501265">
    <property type="component" value="Unassembled WGS sequence"/>
</dbReference>
<dbReference type="InterPro" id="IPR025326">
    <property type="entry name" value="DUF4232"/>
</dbReference>
<name>A0ABP9BQY9_9ACTN</name>